<dbReference type="RefSeq" id="WP_020752104.1">
    <property type="nucleotide sequence ID" value="NC_021724.1"/>
</dbReference>
<reference evidence="1" key="1">
    <citation type="journal article" date="2013" name="PLoS ONE">
        <title>Genomic Stability of Aggregatibacter actinomycetemcomitans during Persistent Oral Infection in Human.</title>
        <authorList>
            <person name="Sun R."/>
            <person name="Kittichotirat W."/>
            <person name="Wang J."/>
            <person name="Jan M."/>
            <person name="Chen W."/>
            <person name="Asikainen S."/>
            <person name="Bumgarner R."/>
            <person name="Chen C."/>
        </authorList>
    </citation>
    <scope>NUCLEOTIDE SEQUENCE</scope>
    <source>
        <strain evidence="1">S23A</strain>
        <plasmid evidence="1">pS23A</plasmid>
    </source>
</reference>
<evidence type="ECO:0000313" key="1">
    <source>
        <dbReference type="EMBL" id="AGO88759.1"/>
    </source>
</evidence>
<proteinExistence type="predicted"/>
<name>S4W5X0_AGGAC</name>
<accession>S4W5X0</accession>
<dbReference type="EMBL" id="JX436327">
    <property type="protein sequence ID" value="AGO88759.1"/>
    <property type="molecule type" value="Genomic_DNA"/>
</dbReference>
<geneLocation type="plasmid" evidence="1">
    <name>pS23A</name>
</geneLocation>
<sequence>MNIHHIIISILIARQTGKPVHIPAMKGKEFAEFMSLLHIALTQS</sequence>
<dbReference type="AlphaFoldDB" id="S4W5X0"/>
<gene>
    <name evidence="1" type="ORF">pS23A_0026</name>
</gene>
<organism evidence="1">
    <name type="scientific">Aggregatibacter actinomycetemcomitans</name>
    <name type="common">Actinobacillus actinomycetemcomitans</name>
    <name type="synonym">Haemophilus actinomycetemcomitans</name>
    <dbReference type="NCBI Taxonomy" id="714"/>
    <lineage>
        <taxon>Bacteria</taxon>
        <taxon>Pseudomonadati</taxon>
        <taxon>Pseudomonadota</taxon>
        <taxon>Gammaproteobacteria</taxon>
        <taxon>Pasteurellales</taxon>
        <taxon>Pasteurellaceae</taxon>
        <taxon>Aggregatibacter</taxon>
    </lineage>
</organism>
<protein>
    <submittedName>
        <fullName evidence="1">Uncharacterized protein</fullName>
    </submittedName>
</protein>
<keyword evidence="1" id="KW-0614">Plasmid</keyword>